<dbReference type="AlphaFoldDB" id="A0A075V1D2"/>
<feature type="signal peptide" evidence="2">
    <location>
        <begin position="1"/>
        <end position="28"/>
    </location>
</feature>
<sequence>MSKNFTRRVTTAALTVFAITALSPVAQAEEEPAGLVTAAYATAPCDRSGTTSGDAALATQLNGTLTAKMRGYLTAYRMSCARMVVDAVRDRGLSQRAAAIAIATVIVETSLQNISEEVDHDSLGLFQQRASWGSATNRLNPVWATNAFLDKMVRVYPNGSWSSAPIGEVCQAVQVSAYPDRYQTEAGDAQKIVSALWQRSTTDGGDFDGNGVGDIYATGTGTLTIWNGKGSNNFGTADPVGGGWEGFTRPAAGDFNKDGKTDLAAVKNGTLYVWNGKGGNKFGAADAVGSGWEPFTAPVAGDFNNDGISDLSAVKDGTLYIWNGKGNNHFTPADTIGGGWEPFTAPIAGDFNDDGKTDLAAVRDGNTLYIWNGKGSNKFGAADAVGSGWGDYHATLMSLGDVNKDGHSDIGAINKTSGTLYLWNGKGGNKFGPADALGGGWLPHF</sequence>
<evidence type="ECO:0000256" key="2">
    <source>
        <dbReference type="SAM" id="SignalP"/>
    </source>
</evidence>
<dbReference type="Pfam" id="PF13517">
    <property type="entry name" value="FG-GAP_3"/>
    <property type="match status" value="2"/>
</dbReference>
<keyword evidence="4" id="KW-1185">Reference proteome</keyword>
<proteinExistence type="predicted"/>
<dbReference type="SUPFAM" id="SSF69318">
    <property type="entry name" value="Integrin alpha N-terminal domain"/>
    <property type="match status" value="1"/>
</dbReference>
<reference evidence="3 4" key="1">
    <citation type="journal article" date="2014" name="J. Biotechnol.">
        <title>Complete genome sequence of the actinobacterium Amycolatopsis japonica MG417-CF17(T) (=DSM 44213T) producing (S,S)-N,N'-ethylenediaminedisuccinic acid.</title>
        <authorList>
            <person name="Stegmann E."/>
            <person name="Albersmeier A."/>
            <person name="Spohn M."/>
            <person name="Gert H."/>
            <person name="Weber T."/>
            <person name="Wohlleben W."/>
            <person name="Kalinowski J."/>
            <person name="Ruckert C."/>
        </authorList>
    </citation>
    <scope>NUCLEOTIDE SEQUENCE [LARGE SCALE GENOMIC DNA]</scope>
    <source>
        <strain evidence="4">MG417-CF17 (DSM 44213)</strain>
    </source>
</reference>
<dbReference type="STRING" id="208439.AJAP_27770"/>
<dbReference type="PANTHER" id="PTHR46580:SF4">
    <property type="entry name" value="ATP_GTP-BINDING PROTEIN"/>
    <property type="match status" value="1"/>
</dbReference>
<gene>
    <name evidence="3" type="ORF">AJAP_27770</name>
</gene>
<protein>
    <submittedName>
        <fullName evidence="3">Uncharacterized protein</fullName>
    </submittedName>
</protein>
<keyword evidence="1 2" id="KW-0732">Signal</keyword>
<dbReference type="Proteomes" id="UP000028492">
    <property type="component" value="Chromosome"/>
</dbReference>
<accession>A0A075V1D2</accession>
<feature type="chain" id="PRO_5001710866" evidence="2">
    <location>
        <begin position="29"/>
        <end position="445"/>
    </location>
</feature>
<dbReference type="KEGG" id="aja:AJAP_27770"/>
<evidence type="ECO:0000256" key="1">
    <source>
        <dbReference type="ARBA" id="ARBA00022729"/>
    </source>
</evidence>
<dbReference type="HOGENOM" id="CLU_625269_0_0_11"/>
<dbReference type="eggNOG" id="COG3391">
    <property type="taxonomic scope" value="Bacteria"/>
</dbReference>
<evidence type="ECO:0000313" key="4">
    <source>
        <dbReference type="Proteomes" id="UP000028492"/>
    </source>
</evidence>
<name>A0A075V1D2_9PSEU</name>
<evidence type="ECO:0000313" key="3">
    <source>
        <dbReference type="EMBL" id="AIG78399.1"/>
    </source>
</evidence>
<organism evidence="3 4">
    <name type="scientific">Amycolatopsis japonica</name>
    <dbReference type="NCBI Taxonomy" id="208439"/>
    <lineage>
        <taxon>Bacteria</taxon>
        <taxon>Bacillati</taxon>
        <taxon>Actinomycetota</taxon>
        <taxon>Actinomycetes</taxon>
        <taxon>Pseudonocardiales</taxon>
        <taxon>Pseudonocardiaceae</taxon>
        <taxon>Amycolatopsis</taxon>
        <taxon>Amycolatopsis japonica group</taxon>
    </lineage>
</organism>
<dbReference type="InterPro" id="IPR013517">
    <property type="entry name" value="FG-GAP"/>
</dbReference>
<dbReference type="eggNOG" id="COG0791">
    <property type="taxonomic scope" value="Bacteria"/>
</dbReference>
<dbReference type="PANTHER" id="PTHR46580">
    <property type="entry name" value="SENSOR KINASE-RELATED"/>
    <property type="match status" value="1"/>
</dbReference>
<dbReference type="Gene3D" id="2.40.128.340">
    <property type="match status" value="2"/>
</dbReference>
<dbReference type="EMBL" id="CP008953">
    <property type="protein sequence ID" value="AIG78399.1"/>
    <property type="molecule type" value="Genomic_DNA"/>
</dbReference>
<dbReference type="InterPro" id="IPR028994">
    <property type="entry name" value="Integrin_alpha_N"/>
</dbReference>